<sequence length="81" mass="8923">MLDELKKQNKLIVGSKQGLKAIREDRAQTLFIAKDAERHVTRTIEEAGKEAQIQIVYVESMKKLGKACGIEVGAATAVILK</sequence>
<dbReference type="Proteomes" id="UP000184536">
    <property type="component" value="Unassembled WGS sequence"/>
</dbReference>
<dbReference type="AlphaFoldDB" id="A0A1M6PDU5"/>
<feature type="domain" description="Ribosomal protein eL8/eL30/eS12/Gadd45" evidence="1">
    <location>
        <begin position="3"/>
        <end position="79"/>
    </location>
</feature>
<evidence type="ECO:0000259" key="1">
    <source>
        <dbReference type="Pfam" id="PF01248"/>
    </source>
</evidence>
<organism evidence="2 3">
    <name type="scientific">Geosporobacter subterraneus DSM 17957</name>
    <dbReference type="NCBI Taxonomy" id="1121919"/>
    <lineage>
        <taxon>Bacteria</taxon>
        <taxon>Bacillati</taxon>
        <taxon>Bacillota</taxon>
        <taxon>Clostridia</taxon>
        <taxon>Peptostreptococcales</taxon>
        <taxon>Thermotaleaceae</taxon>
        <taxon>Geosporobacter</taxon>
    </lineage>
</organism>
<name>A0A1M6PDU5_9FIRM</name>
<gene>
    <name evidence="2" type="ORF">SAMN02745975_03556</name>
</gene>
<dbReference type="InterPro" id="IPR029064">
    <property type="entry name" value="Ribosomal_eL30-like_sf"/>
</dbReference>
<dbReference type="GO" id="GO:0005840">
    <property type="term" value="C:ribosome"/>
    <property type="evidence" value="ECO:0007669"/>
    <property type="project" value="UniProtKB-KW"/>
</dbReference>
<dbReference type="Gene3D" id="3.30.1330.30">
    <property type="match status" value="1"/>
</dbReference>
<dbReference type="EMBL" id="FQZV01000068">
    <property type="protein sequence ID" value="SHK06119.1"/>
    <property type="molecule type" value="Genomic_DNA"/>
</dbReference>
<dbReference type="PRINTS" id="PR00884">
    <property type="entry name" value="RIBOSOMALHS6"/>
</dbReference>
<dbReference type="OrthoDB" id="2353623at2"/>
<protein>
    <submittedName>
        <fullName evidence="2">Large subunit ribosomal protein L7A</fullName>
    </submittedName>
</protein>
<dbReference type="STRING" id="1121919.SAMN02745975_03556"/>
<accession>A0A1M6PDU5</accession>
<evidence type="ECO:0000313" key="2">
    <source>
        <dbReference type="EMBL" id="SHK06119.1"/>
    </source>
</evidence>
<dbReference type="RefSeq" id="WP_110942533.1">
    <property type="nucleotide sequence ID" value="NZ_FQZV01000068.1"/>
</dbReference>
<proteinExistence type="predicted"/>
<dbReference type="InterPro" id="IPR004038">
    <property type="entry name" value="Ribosomal_eL8/eL30/eS12/Gad45"/>
</dbReference>
<reference evidence="3" key="1">
    <citation type="submission" date="2016-11" db="EMBL/GenBank/DDBJ databases">
        <authorList>
            <person name="Varghese N."/>
            <person name="Submissions S."/>
        </authorList>
    </citation>
    <scope>NUCLEOTIDE SEQUENCE [LARGE SCALE GENOMIC DNA]</scope>
    <source>
        <strain evidence="3">DSM 17957</strain>
    </source>
</reference>
<dbReference type="Pfam" id="PF01248">
    <property type="entry name" value="Ribosomal_L7Ae"/>
    <property type="match status" value="1"/>
</dbReference>
<keyword evidence="2" id="KW-0687">Ribonucleoprotein</keyword>
<evidence type="ECO:0000313" key="3">
    <source>
        <dbReference type="Proteomes" id="UP000184536"/>
    </source>
</evidence>
<keyword evidence="2" id="KW-0689">Ribosomal protein</keyword>
<dbReference type="SUPFAM" id="SSF55315">
    <property type="entry name" value="L30e-like"/>
    <property type="match status" value="1"/>
</dbReference>
<keyword evidence="3" id="KW-1185">Reference proteome</keyword>